<accession>A0A931HXZ4</accession>
<keyword evidence="1" id="KW-0472">Membrane</keyword>
<comment type="caution">
    <text evidence="2">The sequence shown here is derived from an EMBL/GenBank/DDBJ whole genome shotgun (WGS) entry which is preliminary data.</text>
</comment>
<keyword evidence="1" id="KW-0812">Transmembrane</keyword>
<feature type="transmembrane region" description="Helical" evidence="1">
    <location>
        <begin position="6"/>
        <end position="30"/>
    </location>
</feature>
<feature type="transmembrane region" description="Helical" evidence="1">
    <location>
        <begin position="42"/>
        <end position="62"/>
    </location>
</feature>
<evidence type="ECO:0000313" key="3">
    <source>
        <dbReference type="Proteomes" id="UP000614490"/>
    </source>
</evidence>
<evidence type="ECO:0000313" key="2">
    <source>
        <dbReference type="EMBL" id="MBH0231475.1"/>
    </source>
</evidence>
<dbReference type="RefSeq" id="WP_197318098.1">
    <property type="nucleotide sequence ID" value="NZ_JADZSC010000003.1"/>
</dbReference>
<keyword evidence="1" id="KW-1133">Transmembrane helix</keyword>
<reference evidence="2 3" key="1">
    <citation type="journal article" date="2005" name="Int. J. Syst. Evol. Microbiol.">
        <title>Halobacillus yeomjeoni sp. nov., isolated from a marine solar saltern in Korea.</title>
        <authorList>
            <person name="Yoon J.H."/>
            <person name="Kang S.J."/>
            <person name="Lee C.H."/>
            <person name="Oh H.W."/>
            <person name="Oh T.K."/>
        </authorList>
    </citation>
    <scope>NUCLEOTIDE SEQUENCE [LARGE SCALE GENOMIC DNA]</scope>
    <source>
        <strain evidence="2 3">KCTC 3957</strain>
    </source>
</reference>
<gene>
    <name evidence="2" type="ORF">H0267_14710</name>
</gene>
<dbReference type="Proteomes" id="UP000614490">
    <property type="component" value="Unassembled WGS sequence"/>
</dbReference>
<dbReference type="AlphaFoldDB" id="A0A931HXZ4"/>
<proteinExistence type="predicted"/>
<sequence>MDFYFYLNMLWNIIVTFFQHGVWVVGFFYLLNRMYENKAVGFVSQIVMIVSLVILFVHSFLISL</sequence>
<dbReference type="EMBL" id="JADZSC010000003">
    <property type="protein sequence ID" value="MBH0231475.1"/>
    <property type="molecule type" value="Genomic_DNA"/>
</dbReference>
<keyword evidence="3" id="KW-1185">Reference proteome</keyword>
<name>A0A931HXZ4_9BACI</name>
<evidence type="ECO:0000256" key="1">
    <source>
        <dbReference type="SAM" id="Phobius"/>
    </source>
</evidence>
<protein>
    <submittedName>
        <fullName evidence="2">Uncharacterized protein</fullName>
    </submittedName>
</protein>
<organism evidence="2 3">
    <name type="scientific">Halobacillus yeomjeoni</name>
    <dbReference type="NCBI Taxonomy" id="311194"/>
    <lineage>
        <taxon>Bacteria</taxon>
        <taxon>Bacillati</taxon>
        <taxon>Bacillota</taxon>
        <taxon>Bacilli</taxon>
        <taxon>Bacillales</taxon>
        <taxon>Bacillaceae</taxon>
        <taxon>Halobacillus</taxon>
    </lineage>
</organism>